<dbReference type="STRING" id="1073353.H740_11492"/>
<proteinExistence type="predicted"/>
<evidence type="ECO:0000313" key="3">
    <source>
        <dbReference type="Proteomes" id="UP000011782"/>
    </source>
</evidence>
<reference evidence="2 3" key="1">
    <citation type="submission" date="2013-02" db="EMBL/GenBank/DDBJ databases">
        <title>Co-occurrence of anaerobic bacteria in colorectal carcinomas.</title>
        <authorList>
            <person name="Holt R.A."/>
            <person name="Warren R.L."/>
            <person name="Allen-Vercoe E."/>
            <person name="Pleasance S."/>
            <person name="Freeman D.J."/>
            <person name="Watson P."/>
            <person name="Moore R."/>
            <person name="Cochrane K."/>
        </authorList>
    </citation>
    <scope>NUCLEOTIDE SEQUENCE [LARGE SCALE GENOMIC DNA]</scope>
    <source>
        <strain evidence="2 3">CC57C</strain>
    </source>
</reference>
<dbReference type="RefSeq" id="WP_002953899.1">
    <property type="nucleotide sequence ID" value="NZ_AOTD01000269.1"/>
</dbReference>
<dbReference type="AlphaFoldDB" id="M3IHD1"/>
<name>M3IHD1_9BACT</name>
<protein>
    <submittedName>
        <fullName evidence="2">Uncharacterized protein</fullName>
    </submittedName>
</protein>
<evidence type="ECO:0000313" key="2">
    <source>
        <dbReference type="EMBL" id="EMG29501.1"/>
    </source>
</evidence>
<dbReference type="Proteomes" id="UP000011782">
    <property type="component" value="Unassembled WGS sequence"/>
</dbReference>
<keyword evidence="1" id="KW-0472">Membrane</keyword>
<keyword evidence="1" id="KW-1133">Transmembrane helix</keyword>
<dbReference type="EMBL" id="AOTD01000269">
    <property type="protein sequence ID" value="EMG29501.1"/>
    <property type="molecule type" value="Genomic_DNA"/>
</dbReference>
<comment type="caution">
    <text evidence="2">The sequence shown here is derived from an EMBL/GenBank/DDBJ whole genome shotgun (WGS) entry which is preliminary data.</text>
</comment>
<organism evidence="2 3">
    <name type="scientific">Campylobacter showae CC57C</name>
    <dbReference type="NCBI Taxonomy" id="1073353"/>
    <lineage>
        <taxon>Bacteria</taxon>
        <taxon>Pseudomonadati</taxon>
        <taxon>Campylobacterota</taxon>
        <taxon>Epsilonproteobacteria</taxon>
        <taxon>Campylobacterales</taxon>
        <taxon>Campylobacteraceae</taxon>
        <taxon>Campylobacter</taxon>
    </lineage>
</organism>
<sequence length="114" mass="13414">MGTRALRISELKLENDIKEFAVLFEEMDSKIASLKDGIGKDSTEEAAGKISECMKFYEKNFYPRIHDMRYYMDFVSCLSSMVKHRARWIRVKAFVCGTIFGSWFIIIWQWGAFF</sequence>
<gene>
    <name evidence="2" type="ORF">H740_11492</name>
</gene>
<evidence type="ECO:0000256" key="1">
    <source>
        <dbReference type="SAM" id="Phobius"/>
    </source>
</evidence>
<accession>M3IHD1</accession>
<feature type="transmembrane region" description="Helical" evidence="1">
    <location>
        <begin position="91"/>
        <end position="111"/>
    </location>
</feature>
<keyword evidence="1" id="KW-0812">Transmembrane</keyword>